<dbReference type="Pfam" id="PF19508">
    <property type="entry name" value="DUF6042"/>
    <property type="match status" value="1"/>
</dbReference>
<accession>A0A7W3WHL8</accession>
<evidence type="ECO:0000313" key="2">
    <source>
        <dbReference type="Proteomes" id="UP000525686"/>
    </source>
</evidence>
<organism evidence="1 2">
    <name type="scientific">Streptomyces alkaliterrae</name>
    <dbReference type="NCBI Taxonomy" id="2213162"/>
    <lineage>
        <taxon>Bacteria</taxon>
        <taxon>Bacillati</taxon>
        <taxon>Actinomycetota</taxon>
        <taxon>Actinomycetes</taxon>
        <taxon>Kitasatosporales</taxon>
        <taxon>Streptomycetaceae</taxon>
        <taxon>Streptomyces</taxon>
    </lineage>
</organism>
<dbReference type="EMBL" id="JABJWZ010000019">
    <property type="protein sequence ID" value="MBB1252541.1"/>
    <property type="molecule type" value="Genomic_DNA"/>
</dbReference>
<reference evidence="2" key="1">
    <citation type="submission" date="2020-05" db="EMBL/GenBank/DDBJ databases">
        <title>Classification of alakaliphilic streptomycetes isolated from an alkaline soil next to Lonar Crater, India and a proposal for the recognition of Streptomyces alkaliterrae sp. nov.</title>
        <authorList>
            <person name="Golinska P."/>
        </authorList>
    </citation>
    <scope>NUCLEOTIDE SEQUENCE [LARGE SCALE GENOMIC DNA]</scope>
    <source>
        <strain evidence="2">OF3</strain>
    </source>
</reference>
<evidence type="ECO:0000313" key="1">
    <source>
        <dbReference type="EMBL" id="MBB1252541.1"/>
    </source>
</evidence>
<gene>
    <name evidence="1" type="ORF">H3146_04015</name>
</gene>
<name>A0A7W3WHL8_9ACTN</name>
<dbReference type="RefSeq" id="WP_181353482.1">
    <property type="nucleotide sequence ID" value="NZ_JABJWZ010000019.1"/>
</dbReference>
<proteinExistence type="predicted"/>
<dbReference type="InterPro" id="IPR046105">
    <property type="entry name" value="DUF6042"/>
</dbReference>
<dbReference type="Proteomes" id="UP000525686">
    <property type="component" value="Unassembled WGS sequence"/>
</dbReference>
<dbReference type="AlphaFoldDB" id="A0A7W3WHL8"/>
<sequence>MEPLTDWSEDSREQHMHRVVRGGWMRLRPFSLTFLLSGVVMGETPLTRAEMARFTRSADNPEGDLAASCWGDVDEDEQADVPRQQEEAARYAAQYGLPPLRTHEDVLNLLIAAGLIYEIPDAVGTLRLHPAWPLPSPADVLPLSDEERAIQQQMRIEAAYEGDSNQIINLFDPAGERKQELTTSLQRLARLIEGSPFDARQAVLILLDSEDFTANVDVAHVPEHKVFKLYCDWEEFDANRICIHGRNDKGQIVITPPANWETEPAD</sequence>
<comment type="caution">
    <text evidence="1">The sequence shown here is derived from an EMBL/GenBank/DDBJ whole genome shotgun (WGS) entry which is preliminary data.</text>
</comment>
<protein>
    <submittedName>
        <fullName evidence="1">Uncharacterized protein</fullName>
    </submittedName>
</protein>